<dbReference type="PROSITE" id="PS00101">
    <property type="entry name" value="HEXAPEP_TRANSFERASES"/>
    <property type="match status" value="1"/>
</dbReference>
<dbReference type="InterPro" id="IPR011004">
    <property type="entry name" value="Trimer_LpxA-like_sf"/>
</dbReference>
<dbReference type="InterPro" id="IPR050179">
    <property type="entry name" value="Trans_hexapeptide_repeat"/>
</dbReference>
<evidence type="ECO:0000256" key="1">
    <source>
        <dbReference type="ARBA" id="ARBA00007274"/>
    </source>
</evidence>
<sequence>MMKFFDRSFLYNPLGQYLSWLKCKGWYQINHWGQHLRIGYLSRISNVTFGRYNIVGEHCMLINCSMGDFSYVNSYSYVLNAAIGRYCSIGPNVKIAPGKHPTSVFVSTHPVTFNNQVNMLRNYCKEEKFRNYSPVTIGNDVWIGANAIIIDGVNIADGAIIAANSLVTKDVGPFEIVGGTPAKFIKKRFDDDQIICLLETSWWDKDEEWVQKNISKFWDIEDFTHADLNEA</sequence>
<reference evidence="5" key="1">
    <citation type="submission" date="2020-09" db="EMBL/GenBank/DDBJ databases">
        <title>Novel species of Mucilaginibacter isolated from a glacier on the Tibetan Plateau.</title>
        <authorList>
            <person name="Liu Q."/>
            <person name="Xin Y.-H."/>
        </authorList>
    </citation>
    <scope>NUCLEOTIDE SEQUENCE</scope>
    <source>
        <strain evidence="5">ZB1P21</strain>
    </source>
</reference>
<dbReference type="EMBL" id="JACWMX010000012">
    <property type="protein sequence ID" value="MBD1395399.1"/>
    <property type="molecule type" value="Genomic_DNA"/>
</dbReference>
<dbReference type="InterPro" id="IPR018357">
    <property type="entry name" value="Hexapep_transf_CS"/>
</dbReference>
<dbReference type="Pfam" id="PF00132">
    <property type="entry name" value="Hexapep"/>
    <property type="match status" value="1"/>
</dbReference>
<keyword evidence="2" id="KW-0808">Transferase</keyword>
<dbReference type="PANTHER" id="PTHR43300:SF11">
    <property type="entry name" value="ACETYLTRANSFERASE RV3034C-RELATED"/>
    <property type="match status" value="1"/>
</dbReference>
<dbReference type="GO" id="GO:0016746">
    <property type="term" value="F:acyltransferase activity"/>
    <property type="evidence" value="ECO:0007669"/>
    <property type="project" value="UniProtKB-KW"/>
</dbReference>
<keyword evidence="3" id="KW-0677">Repeat</keyword>
<evidence type="ECO:0000256" key="3">
    <source>
        <dbReference type="ARBA" id="ARBA00022737"/>
    </source>
</evidence>
<dbReference type="RefSeq" id="WP_191166007.1">
    <property type="nucleotide sequence ID" value="NZ_JACWMX010000012.1"/>
</dbReference>
<dbReference type="AlphaFoldDB" id="A0A926NNK9"/>
<evidence type="ECO:0000256" key="2">
    <source>
        <dbReference type="ARBA" id="ARBA00022679"/>
    </source>
</evidence>
<dbReference type="Proteomes" id="UP000619078">
    <property type="component" value="Unassembled WGS sequence"/>
</dbReference>
<evidence type="ECO:0000256" key="4">
    <source>
        <dbReference type="ARBA" id="ARBA00023315"/>
    </source>
</evidence>
<gene>
    <name evidence="5" type="ORF">IDJ76_20015</name>
</gene>
<comment type="similarity">
    <text evidence="1">Belongs to the transferase hexapeptide repeat family.</text>
</comment>
<dbReference type="CDD" id="cd03349">
    <property type="entry name" value="LbH_XAT"/>
    <property type="match status" value="1"/>
</dbReference>
<comment type="caution">
    <text evidence="5">The sequence shown here is derived from an EMBL/GenBank/DDBJ whole genome shotgun (WGS) entry which is preliminary data.</text>
</comment>
<dbReference type="SUPFAM" id="SSF51161">
    <property type="entry name" value="Trimeric LpxA-like enzymes"/>
    <property type="match status" value="1"/>
</dbReference>
<name>A0A926NNK9_9SPHI</name>
<dbReference type="Gene3D" id="2.160.10.10">
    <property type="entry name" value="Hexapeptide repeat proteins"/>
    <property type="match status" value="1"/>
</dbReference>
<evidence type="ECO:0000313" key="6">
    <source>
        <dbReference type="Proteomes" id="UP000619078"/>
    </source>
</evidence>
<proteinExistence type="inferred from homology"/>
<protein>
    <submittedName>
        <fullName evidence="5">CatB-related O-acetyltransferase</fullName>
    </submittedName>
</protein>
<evidence type="ECO:0000313" key="5">
    <source>
        <dbReference type="EMBL" id="MBD1395399.1"/>
    </source>
</evidence>
<keyword evidence="6" id="KW-1185">Reference proteome</keyword>
<accession>A0A926NNK9</accession>
<keyword evidence="4" id="KW-0012">Acyltransferase</keyword>
<dbReference type="InterPro" id="IPR001451">
    <property type="entry name" value="Hexapep"/>
</dbReference>
<dbReference type="PANTHER" id="PTHR43300">
    <property type="entry name" value="ACETYLTRANSFERASE"/>
    <property type="match status" value="1"/>
</dbReference>
<organism evidence="5 6">
    <name type="scientific">Mucilaginibacter glaciei</name>
    <dbReference type="NCBI Taxonomy" id="2772109"/>
    <lineage>
        <taxon>Bacteria</taxon>
        <taxon>Pseudomonadati</taxon>
        <taxon>Bacteroidota</taxon>
        <taxon>Sphingobacteriia</taxon>
        <taxon>Sphingobacteriales</taxon>
        <taxon>Sphingobacteriaceae</taxon>
        <taxon>Mucilaginibacter</taxon>
    </lineage>
</organism>